<evidence type="ECO:0000313" key="4">
    <source>
        <dbReference type="EMBL" id="OGD86588.1"/>
    </source>
</evidence>
<feature type="domain" description="PsbP C-terminal" evidence="3">
    <location>
        <begin position="131"/>
        <end position="275"/>
    </location>
</feature>
<dbReference type="Gene3D" id="3.40.1000.10">
    <property type="entry name" value="Mog1/PsbP, alpha/beta/alpha sandwich"/>
    <property type="match status" value="1"/>
</dbReference>
<evidence type="ECO:0000313" key="5">
    <source>
        <dbReference type="Proteomes" id="UP000176317"/>
    </source>
</evidence>
<dbReference type="Proteomes" id="UP000176317">
    <property type="component" value="Unassembled WGS sequence"/>
</dbReference>
<proteinExistence type="predicted"/>
<accession>A0A1F5G413</accession>
<feature type="transmembrane region" description="Helical" evidence="2">
    <location>
        <begin position="66"/>
        <end position="87"/>
    </location>
</feature>
<name>A0A1F5G413_9BACT</name>
<dbReference type="EMBL" id="MFAT01000025">
    <property type="protein sequence ID" value="OGD86588.1"/>
    <property type="molecule type" value="Genomic_DNA"/>
</dbReference>
<dbReference type="SUPFAM" id="SSF55724">
    <property type="entry name" value="Mog1p/PsbP-like"/>
    <property type="match status" value="1"/>
</dbReference>
<sequence>MPDYIEPNQIFNQPQGQPAQVPLAGTSPEQTPQQPQSQVPNIPFKPPVTPTNGQENGASKFSLKMLLVIALAFLLLVVIIAAVYFFVQNSKNNQASDQLLNQQNQLDAALNQNQSQIAPSPTPTPFPEHFYSNSAAGISFEAPNGWKKVESPSLLILYQNPIAETDASGNLFYPNLNLNVDNNPGTEILEEYVEKSNNSKIAYLENYSLIGSAKEQLGGQPAYIDDYTVTLDTIAVRQRQVISLYNGKAYIFTFSSLPESWQSNLPIYDTVRSTFIFSATVSGVRTGI</sequence>
<protein>
    <recommendedName>
        <fullName evidence="3">PsbP C-terminal domain-containing protein</fullName>
    </recommendedName>
</protein>
<gene>
    <name evidence="4" type="ORF">A2164_03475</name>
</gene>
<organism evidence="4 5">
    <name type="scientific">Candidatus Curtissbacteria bacterium RBG_13_35_7</name>
    <dbReference type="NCBI Taxonomy" id="1797705"/>
    <lineage>
        <taxon>Bacteria</taxon>
        <taxon>Candidatus Curtissiibacteriota</taxon>
    </lineage>
</organism>
<dbReference type="AlphaFoldDB" id="A0A1F5G413"/>
<keyword evidence="2" id="KW-1133">Transmembrane helix</keyword>
<keyword evidence="2" id="KW-0812">Transmembrane</keyword>
<comment type="caution">
    <text evidence="4">The sequence shown here is derived from an EMBL/GenBank/DDBJ whole genome shotgun (WGS) entry which is preliminary data.</text>
</comment>
<evidence type="ECO:0000256" key="2">
    <source>
        <dbReference type="SAM" id="Phobius"/>
    </source>
</evidence>
<feature type="region of interest" description="Disordered" evidence="1">
    <location>
        <begin position="1"/>
        <end position="53"/>
    </location>
</feature>
<feature type="compositionally biased region" description="Low complexity" evidence="1">
    <location>
        <begin position="26"/>
        <end position="40"/>
    </location>
</feature>
<feature type="compositionally biased region" description="Polar residues" evidence="1">
    <location>
        <begin position="9"/>
        <end position="18"/>
    </location>
</feature>
<dbReference type="InterPro" id="IPR002683">
    <property type="entry name" value="PsbP_C"/>
</dbReference>
<dbReference type="Pfam" id="PF01789">
    <property type="entry name" value="PsbP"/>
    <property type="match status" value="1"/>
</dbReference>
<reference evidence="4 5" key="1">
    <citation type="journal article" date="2016" name="Nat. Commun.">
        <title>Thousands of microbial genomes shed light on interconnected biogeochemical processes in an aquifer system.</title>
        <authorList>
            <person name="Anantharaman K."/>
            <person name="Brown C.T."/>
            <person name="Hug L.A."/>
            <person name="Sharon I."/>
            <person name="Castelle C.J."/>
            <person name="Probst A.J."/>
            <person name="Thomas B.C."/>
            <person name="Singh A."/>
            <person name="Wilkins M.J."/>
            <person name="Karaoz U."/>
            <person name="Brodie E.L."/>
            <person name="Williams K.H."/>
            <person name="Hubbard S.S."/>
            <person name="Banfield J.F."/>
        </authorList>
    </citation>
    <scope>NUCLEOTIDE SEQUENCE [LARGE SCALE GENOMIC DNA]</scope>
</reference>
<evidence type="ECO:0000259" key="3">
    <source>
        <dbReference type="Pfam" id="PF01789"/>
    </source>
</evidence>
<evidence type="ECO:0000256" key="1">
    <source>
        <dbReference type="SAM" id="MobiDB-lite"/>
    </source>
</evidence>
<dbReference type="InterPro" id="IPR016123">
    <property type="entry name" value="Mog1/PsbP_a/b/a-sand"/>
</dbReference>
<keyword evidence="2" id="KW-0472">Membrane</keyword>